<organism evidence="5 6">
    <name type="scientific">Velamenicoccus archaeovorus</name>
    <dbReference type="NCBI Taxonomy" id="1930593"/>
    <lineage>
        <taxon>Bacteria</taxon>
        <taxon>Pseudomonadati</taxon>
        <taxon>Candidatus Omnitrophota</taxon>
        <taxon>Candidatus Velamenicoccus</taxon>
    </lineage>
</organism>
<dbReference type="SUPFAM" id="SSF47240">
    <property type="entry name" value="Ferritin-like"/>
    <property type="match status" value="1"/>
</dbReference>
<evidence type="ECO:0000259" key="4">
    <source>
        <dbReference type="PROSITE" id="PS50905"/>
    </source>
</evidence>
<evidence type="ECO:0000313" key="6">
    <source>
        <dbReference type="Proteomes" id="UP000287243"/>
    </source>
</evidence>
<evidence type="ECO:0000256" key="2">
    <source>
        <dbReference type="ARBA" id="ARBA00023004"/>
    </source>
</evidence>
<dbReference type="InterPro" id="IPR012347">
    <property type="entry name" value="Ferritin-like"/>
</dbReference>
<dbReference type="RefSeq" id="WP_128698971.1">
    <property type="nucleotide sequence ID" value="NZ_CP019384.1"/>
</dbReference>
<dbReference type="GO" id="GO:0005829">
    <property type="term" value="C:cytosol"/>
    <property type="evidence" value="ECO:0007669"/>
    <property type="project" value="TreeGrafter"/>
</dbReference>
<protein>
    <submittedName>
        <fullName evidence="5">Bacterioferritin</fullName>
    </submittedName>
</protein>
<dbReference type="EMBL" id="CP019384">
    <property type="protein sequence ID" value="QAT16336.1"/>
    <property type="molecule type" value="Genomic_DNA"/>
</dbReference>
<dbReference type="AlphaFoldDB" id="A0A410P2G3"/>
<dbReference type="Proteomes" id="UP000287243">
    <property type="component" value="Chromosome"/>
</dbReference>
<dbReference type="InterPro" id="IPR009078">
    <property type="entry name" value="Ferritin-like_SF"/>
</dbReference>
<evidence type="ECO:0000313" key="5">
    <source>
        <dbReference type="EMBL" id="QAT16336.1"/>
    </source>
</evidence>
<feature type="binding site" evidence="3">
    <location>
        <position position="114"/>
    </location>
    <ligand>
        <name>Fe cation</name>
        <dbReference type="ChEBI" id="CHEBI:24875"/>
    </ligand>
</feature>
<keyword evidence="2 3" id="KW-0408">Iron</keyword>
<dbReference type="OrthoDB" id="9800505at2"/>
<evidence type="ECO:0000256" key="3">
    <source>
        <dbReference type="PIRSR" id="PIRSR018063-50"/>
    </source>
</evidence>
<dbReference type="InterPro" id="IPR014490">
    <property type="entry name" value="Dps-like"/>
</dbReference>
<proteinExistence type="predicted"/>
<dbReference type="PANTHER" id="PTHR30295">
    <property type="entry name" value="BACTERIOFERRITIN"/>
    <property type="match status" value="1"/>
</dbReference>
<dbReference type="KEGG" id="vai:BU251_00560"/>
<feature type="binding site" evidence="3">
    <location>
        <position position="63"/>
    </location>
    <ligand>
        <name>Fe cation</name>
        <dbReference type="ChEBI" id="CHEBI:24875"/>
    </ligand>
</feature>
<evidence type="ECO:0000256" key="1">
    <source>
        <dbReference type="ARBA" id="ARBA00022434"/>
    </source>
</evidence>
<sequence length="157" mass="17952">MGKKFRETSGVDLKELIADLNRAYCDEWLAYYAYTYMASVVSGKGYEDMEEFLKKIAGDELEHQGELADMIIKLGGMPFRAFGEIEKNANFPYPAPPKETDDYDKIIKFVMEAEGGAIEVYRKIAKKTLGKEDVVYQLATHILSEEVTHEEMFENLK</sequence>
<feature type="binding site" evidence="3">
    <location>
        <position position="27"/>
    </location>
    <ligand>
        <name>Fe cation</name>
        <dbReference type="ChEBI" id="CHEBI:24875"/>
    </ligand>
</feature>
<feature type="binding site" evidence="3">
    <location>
        <position position="146"/>
    </location>
    <ligand>
        <name>Fe cation</name>
        <dbReference type="ChEBI" id="CHEBI:24875"/>
    </ligand>
</feature>
<feature type="binding site" evidence="3">
    <location>
        <position position="149"/>
    </location>
    <ligand>
        <name>Fe cation</name>
        <dbReference type="ChEBI" id="CHEBI:24875"/>
    </ligand>
</feature>
<dbReference type="GO" id="GO:0006879">
    <property type="term" value="P:intracellular iron ion homeostasis"/>
    <property type="evidence" value="ECO:0007669"/>
    <property type="project" value="UniProtKB-KW"/>
</dbReference>
<keyword evidence="3" id="KW-0479">Metal-binding</keyword>
<reference evidence="5 6" key="1">
    <citation type="submission" date="2017-01" db="EMBL/GenBank/DDBJ databases">
        <title>First insights into the biology of 'candidatus Vampirococcus archaeovorus'.</title>
        <authorList>
            <person name="Kizina J."/>
            <person name="Jordan S."/>
            <person name="Stueber K."/>
            <person name="Reinhardt R."/>
            <person name="Harder J."/>
        </authorList>
    </citation>
    <scope>NUCLEOTIDE SEQUENCE [LARGE SCALE GENOMIC DNA]</scope>
    <source>
        <strain evidence="5 6">LiM</strain>
    </source>
</reference>
<dbReference type="Pfam" id="PF00210">
    <property type="entry name" value="Ferritin"/>
    <property type="match status" value="1"/>
</dbReference>
<dbReference type="GO" id="GO:0008199">
    <property type="term" value="F:ferric iron binding"/>
    <property type="evidence" value="ECO:0007669"/>
    <property type="project" value="InterPro"/>
</dbReference>
<dbReference type="PROSITE" id="PS50905">
    <property type="entry name" value="FERRITIN_LIKE"/>
    <property type="match status" value="1"/>
</dbReference>
<accession>A0A410P2G3</accession>
<keyword evidence="6" id="KW-1185">Reference proteome</keyword>
<dbReference type="PIRSF" id="PIRSF018063">
    <property type="entry name" value="Ferrtn_UCP018063"/>
    <property type="match status" value="1"/>
</dbReference>
<keyword evidence="1" id="KW-0409">Iron storage</keyword>
<dbReference type="GO" id="GO:0004322">
    <property type="term" value="F:ferroxidase activity"/>
    <property type="evidence" value="ECO:0007669"/>
    <property type="project" value="TreeGrafter"/>
</dbReference>
<dbReference type="InterPro" id="IPR008331">
    <property type="entry name" value="Ferritin_DPS_dom"/>
</dbReference>
<dbReference type="InterPro" id="IPR009040">
    <property type="entry name" value="Ferritin-like_diiron"/>
</dbReference>
<name>A0A410P2G3_VELA1</name>
<dbReference type="GO" id="GO:0020037">
    <property type="term" value="F:heme binding"/>
    <property type="evidence" value="ECO:0007669"/>
    <property type="project" value="TreeGrafter"/>
</dbReference>
<gene>
    <name evidence="5" type="ORF">BU251_00560</name>
</gene>
<dbReference type="PANTHER" id="PTHR30295:SF1">
    <property type="entry name" value="DNA PROTECTION DURING STARVATION PROTEIN"/>
    <property type="match status" value="1"/>
</dbReference>
<dbReference type="Gene3D" id="1.20.1260.10">
    <property type="match status" value="1"/>
</dbReference>
<feature type="domain" description="Ferritin-like diiron" evidence="4">
    <location>
        <begin position="10"/>
        <end position="157"/>
    </location>
</feature>